<gene>
    <name evidence="1" type="ORF">K432DRAFT_108801</name>
</gene>
<dbReference type="AlphaFoldDB" id="A0A8E2E615"/>
<dbReference type="PROSITE" id="PS51257">
    <property type="entry name" value="PROKAR_LIPOPROTEIN"/>
    <property type="match status" value="1"/>
</dbReference>
<name>A0A8E2E615_9PEZI</name>
<protein>
    <submittedName>
        <fullName evidence="1">Uncharacterized protein</fullName>
    </submittedName>
</protein>
<evidence type="ECO:0000313" key="2">
    <source>
        <dbReference type="Proteomes" id="UP000250266"/>
    </source>
</evidence>
<reference evidence="1 2" key="1">
    <citation type="journal article" date="2016" name="Nat. Commun.">
        <title>Ectomycorrhizal ecology is imprinted in the genome of the dominant symbiotic fungus Cenococcum geophilum.</title>
        <authorList>
            <consortium name="DOE Joint Genome Institute"/>
            <person name="Peter M."/>
            <person name="Kohler A."/>
            <person name="Ohm R.A."/>
            <person name="Kuo A."/>
            <person name="Krutzmann J."/>
            <person name="Morin E."/>
            <person name="Arend M."/>
            <person name="Barry K.W."/>
            <person name="Binder M."/>
            <person name="Choi C."/>
            <person name="Clum A."/>
            <person name="Copeland A."/>
            <person name="Grisel N."/>
            <person name="Haridas S."/>
            <person name="Kipfer T."/>
            <person name="LaButti K."/>
            <person name="Lindquist E."/>
            <person name="Lipzen A."/>
            <person name="Maire R."/>
            <person name="Meier B."/>
            <person name="Mihaltcheva S."/>
            <person name="Molinier V."/>
            <person name="Murat C."/>
            <person name="Poggeler S."/>
            <person name="Quandt C.A."/>
            <person name="Sperisen C."/>
            <person name="Tritt A."/>
            <person name="Tisserant E."/>
            <person name="Crous P.W."/>
            <person name="Henrissat B."/>
            <person name="Nehls U."/>
            <person name="Egli S."/>
            <person name="Spatafora J.W."/>
            <person name="Grigoriev I.V."/>
            <person name="Martin F.M."/>
        </authorList>
    </citation>
    <scope>NUCLEOTIDE SEQUENCE [LARGE SCALE GENOMIC DNA]</scope>
    <source>
        <strain evidence="1 2">CBS 459.81</strain>
    </source>
</reference>
<keyword evidence="2" id="KW-1185">Reference proteome</keyword>
<proteinExistence type="predicted"/>
<sequence>MRVSRSKERHLYISRNGSLSFYSCPFSSLWFCACPETNPGTSTASPSAFGGCAYSYPVNKQSNDPCRDTRLHFRCHCWSRPPVLFAMADEYAKSFLANGFGDISRKIYFLVSAAKKRKQLCQVSSIDVPFGIEPLYRLALLLFLMSHTIFLCWLKLSARCWVSGNNSVVRRF</sequence>
<dbReference type="EMBL" id="KV745097">
    <property type="protein sequence ID" value="OCK77848.1"/>
    <property type="molecule type" value="Genomic_DNA"/>
</dbReference>
<evidence type="ECO:0000313" key="1">
    <source>
        <dbReference type="EMBL" id="OCK77848.1"/>
    </source>
</evidence>
<dbReference type="Proteomes" id="UP000250266">
    <property type="component" value="Unassembled WGS sequence"/>
</dbReference>
<organism evidence="1 2">
    <name type="scientific">Lepidopterella palustris CBS 459.81</name>
    <dbReference type="NCBI Taxonomy" id="1314670"/>
    <lineage>
        <taxon>Eukaryota</taxon>
        <taxon>Fungi</taxon>
        <taxon>Dikarya</taxon>
        <taxon>Ascomycota</taxon>
        <taxon>Pezizomycotina</taxon>
        <taxon>Dothideomycetes</taxon>
        <taxon>Pleosporomycetidae</taxon>
        <taxon>Mytilinidiales</taxon>
        <taxon>Argynnaceae</taxon>
        <taxon>Lepidopterella</taxon>
    </lineage>
</organism>
<accession>A0A8E2E615</accession>